<dbReference type="OrthoDB" id="116789at2"/>
<feature type="transmembrane region" description="Helical" evidence="1">
    <location>
        <begin position="114"/>
        <end position="143"/>
    </location>
</feature>
<comment type="caution">
    <text evidence="2">The sequence shown here is derived from an EMBL/GenBank/DDBJ whole genome shotgun (WGS) entry which is preliminary data.</text>
</comment>
<keyword evidence="1" id="KW-0812">Transmembrane</keyword>
<feature type="transmembrane region" description="Helical" evidence="1">
    <location>
        <begin position="184"/>
        <end position="201"/>
    </location>
</feature>
<evidence type="ECO:0000256" key="1">
    <source>
        <dbReference type="SAM" id="Phobius"/>
    </source>
</evidence>
<name>A0A417YZH4_9BACI</name>
<dbReference type="Proteomes" id="UP000284416">
    <property type="component" value="Unassembled WGS sequence"/>
</dbReference>
<evidence type="ECO:0000313" key="2">
    <source>
        <dbReference type="EMBL" id="RHW43319.1"/>
    </source>
</evidence>
<keyword evidence="1" id="KW-1133">Transmembrane helix</keyword>
<dbReference type="Pfam" id="PF22564">
    <property type="entry name" value="HAAS"/>
    <property type="match status" value="1"/>
</dbReference>
<dbReference type="RefSeq" id="WP_118918927.1">
    <property type="nucleotide sequence ID" value="NZ_QWEG01000001.1"/>
</dbReference>
<proteinExistence type="predicted"/>
<dbReference type="AlphaFoldDB" id="A0A417YZH4"/>
<evidence type="ECO:0000313" key="3">
    <source>
        <dbReference type="Proteomes" id="UP000284416"/>
    </source>
</evidence>
<reference evidence="2 3" key="1">
    <citation type="journal article" date="2017" name="Int. J. Syst. Evol. Microbiol.">
        <title>Bacillus notoginsengisoli sp. nov., a novel bacterium isolated from the rhizosphere of Panax notoginseng.</title>
        <authorList>
            <person name="Zhang M.Y."/>
            <person name="Cheng J."/>
            <person name="Cai Y."/>
            <person name="Zhang T.Y."/>
            <person name="Wu Y.Y."/>
            <person name="Manikprabhu D."/>
            <person name="Li W.J."/>
            <person name="Zhang Y.X."/>
        </authorList>
    </citation>
    <scope>NUCLEOTIDE SEQUENCE [LARGE SCALE GENOMIC DNA]</scope>
    <source>
        <strain evidence="2 3">JCM 30743</strain>
    </source>
</reference>
<keyword evidence="3" id="KW-1185">Reference proteome</keyword>
<sequence length="343" mass="39134">MKLIDIYIQEVTRRLPEKSREDIALELRSTIEDSLPDDYSEEDVKAVLEQLGSPAALANGYLDRPMHLIGPRYYDVYVSLLKMILPIASVISLISVIAEYFIGIKADETIMNVILNLFGIGIVGILEVGMQTFFLITIVFAVMERVDKGKDGQPLTTSLKKWTPDDLKNIPYIPIKKEISRWEVFWMLMWTAVWATVYFNADRLVGIYEQVGGELEFVVPAFHQDVLLQYWPIIIGLVGLEVAFAFYKLIQGRWTKNMAKLNALHQLLATIAVIAIMIHPSIFNREFLSYMADVFKITPEQFRSWLLGGVIVFFIAGAAYNAYEGFRKARAAYQNTKDIKMNI</sequence>
<feature type="transmembrane region" description="Helical" evidence="1">
    <location>
        <begin position="302"/>
        <end position="323"/>
    </location>
</feature>
<gene>
    <name evidence="2" type="ORF">D1B31_01220</name>
</gene>
<feature type="transmembrane region" description="Helical" evidence="1">
    <location>
        <begin position="262"/>
        <end position="282"/>
    </location>
</feature>
<dbReference type="EMBL" id="QWEG01000001">
    <property type="protein sequence ID" value="RHW43319.1"/>
    <property type="molecule type" value="Genomic_DNA"/>
</dbReference>
<accession>A0A417YZH4</accession>
<feature type="transmembrane region" description="Helical" evidence="1">
    <location>
        <begin position="76"/>
        <end position="102"/>
    </location>
</feature>
<organism evidence="2 3">
    <name type="scientific">Neobacillus notoginsengisoli</name>
    <dbReference type="NCBI Taxonomy" id="1578198"/>
    <lineage>
        <taxon>Bacteria</taxon>
        <taxon>Bacillati</taxon>
        <taxon>Bacillota</taxon>
        <taxon>Bacilli</taxon>
        <taxon>Bacillales</taxon>
        <taxon>Bacillaceae</taxon>
        <taxon>Neobacillus</taxon>
    </lineage>
</organism>
<feature type="transmembrane region" description="Helical" evidence="1">
    <location>
        <begin position="230"/>
        <end position="250"/>
    </location>
</feature>
<protein>
    <submittedName>
        <fullName evidence="2">Uncharacterized protein</fullName>
    </submittedName>
</protein>
<keyword evidence="1" id="KW-0472">Membrane</keyword>